<organism evidence="8">
    <name type="scientific">Arion vulgaris</name>
    <dbReference type="NCBI Taxonomy" id="1028688"/>
    <lineage>
        <taxon>Eukaryota</taxon>
        <taxon>Metazoa</taxon>
        <taxon>Spiralia</taxon>
        <taxon>Lophotrochozoa</taxon>
        <taxon>Mollusca</taxon>
        <taxon>Gastropoda</taxon>
        <taxon>Heterobranchia</taxon>
        <taxon>Euthyneura</taxon>
        <taxon>Panpulmonata</taxon>
        <taxon>Eupulmonata</taxon>
        <taxon>Stylommatophora</taxon>
        <taxon>Helicina</taxon>
        <taxon>Arionoidea</taxon>
        <taxon>Arionidae</taxon>
        <taxon>Arion</taxon>
    </lineage>
</organism>
<dbReference type="EMBL" id="HACG01021814">
    <property type="protein sequence ID" value="CEK68679.1"/>
    <property type="molecule type" value="Transcribed_RNA"/>
</dbReference>
<dbReference type="PANTHER" id="PTHR43788">
    <property type="entry name" value="DNA2/NAM7 HELICASE FAMILY MEMBER"/>
    <property type="match status" value="1"/>
</dbReference>
<keyword evidence="2" id="KW-0547">Nucleotide-binding</keyword>
<dbReference type="GO" id="GO:0005524">
    <property type="term" value="F:ATP binding"/>
    <property type="evidence" value="ECO:0007669"/>
    <property type="project" value="UniProtKB-KW"/>
</dbReference>
<reference evidence="8" key="1">
    <citation type="submission" date="2014-12" db="EMBL/GenBank/DDBJ databases">
        <title>Insight into the proteome of Arion vulgaris.</title>
        <authorList>
            <person name="Aradska J."/>
            <person name="Bulat T."/>
            <person name="Smidak R."/>
            <person name="Sarate P."/>
            <person name="Gangsoo J."/>
            <person name="Sialana F."/>
            <person name="Bilban M."/>
            <person name="Lubec G."/>
        </authorList>
    </citation>
    <scope>NUCLEOTIDE SEQUENCE</scope>
    <source>
        <tissue evidence="8">Skin</tissue>
    </source>
</reference>
<evidence type="ECO:0000256" key="2">
    <source>
        <dbReference type="ARBA" id="ARBA00022741"/>
    </source>
</evidence>
<dbReference type="PANTHER" id="PTHR43788:SF16">
    <property type="entry name" value="HELICASE WITH ZINC FINGER 2"/>
    <property type="match status" value="1"/>
</dbReference>
<feature type="domain" description="DNA2/NAM7 helicase helicase" evidence="6">
    <location>
        <begin position="161"/>
        <end position="390"/>
    </location>
</feature>
<name>A0A0B6ZJ79_9EUPU</name>
<comment type="similarity">
    <text evidence="1">Belongs to the DNA2/NAM7 helicase family.</text>
</comment>
<dbReference type="InterPro" id="IPR050534">
    <property type="entry name" value="Coronavir_polyprotein_1ab"/>
</dbReference>
<gene>
    <name evidence="8" type="primary">ORF67231</name>
</gene>
<accession>A0A0B6ZJ79</accession>
<evidence type="ECO:0000259" key="6">
    <source>
        <dbReference type="Pfam" id="PF13086"/>
    </source>
</evidence>
<dbReference type="InterPro" id="IPR041677">
    <property type="entry name" value="DNA2/NAM7_AAA_11"/>
</dbReference>
<dbReference type="Gene3D" id="3.40.50.300">
    <property type="entry name" value="P-loop containing nucleotide triphosphate hydrolases"/>
    <property type="match status" value="2"/>
</dbReference>
<proteinExistence type="inferred from homology"/>
<evidence type="ECO:0000313" key="8">
    <source>
        <dbReference type="EMBL" id="CEK68679.1"/>
    </source>
</evidence>
<evidence type="ECO:0000259" key="7">
    <source>
        <dbReference type="Pfam" id="PF13087"/>
    </source>
</evidence>
<protein>
    <recommendedName>
        <fullName evidence="9">AAA+ ATPase domain-containing protein</fullName>
    </recommendedName>
</protein>
<dbReference type="Pfam" id="PF13086">
    <property type="entry name" value="AAA_11"/>
    <property type="match status" value="1"/>
</dbReference>
<evidence type="ECO:0008006" key="9">
    <source>
        <dbReference type="Google" id="ProtNLM"/>
    </source>
</evidence>
<dbReference type="GO" id="GO:0043139">
    <property type="term" value="F:5'-3' DNA helicase activity"/>
    <property type="evidence" value="ECO:0007669"/>
    <property type="project" value="TreeGrafter"/>
</dbReference>
<dbReference type="SUPFAM" id="SSF52540">
    <property type="entry name" value="P-loop containing nucleoside triphosphate hydrolases"/>
    <property type="match status" value="1"/>
</dbReference>
<keyword evidence="4" id="KW-0347">Helicase</keyword>
<dbReference type="InterPro" id="IPR041679">
    <property type="entry name" value="DNA2/NAM7-like_C"/>
</dbReference>
<evidence type="ECO:0000256" key="1">
    <source>
        <dbReference type="ARBA" id="ARBA00007913"/>
    </source>
</evidence>
<feature type="domain" description="DNA2/NAM7 helicase-like C-terminal" evidence="7">
    <location>
        <begin position="408"/>
        <end position="565"/>
    </location>
</feature>
<dbReference type="GO" id="GO:0016787">
    <property type="term" value="F:hydrolase activity"/>
    <property type="evidence" value="ECO:0007669"/>
    <property type="project" value="UniProtKB-KW"/>
</dbReference>
<keyword evidence="5" id="KW-0067">ATP-binding</keyword>
<dbReference type="AlphaFoldDB" id="A0A0B6ZJ79"/>
<sequence length="590" mass="65410">CSRCNFQPDLVSSLLDERPLLNDDPTFSLDFLCVRYNIHTPPVEPALHESVAVLIHNGQPFTWVGHCRVTAISKSAEGYKVKIMVIKSSMKMPEELLSSHVTALCTIEWIRKTWDNRVIDVAVRGLQQASSFAKEIVTGRKPFNTIDPVPQDNTILKNRMSEEQEAVITESYRQPVTAILGGPGTGKSLLAARLTHLLVARNQTADTFRQIRSGGYTTQLMICAPTEKSLDVITDYLIRLKNTDVHIVRVYSEEIEERDIPMSHSPKPSLNVKPPPDCTVMKDIALHHLIREKGNAESKSLLEQEMMTICGKQMATTVEASIRKAQTLELSKARIILCTCITSSRSILRQTTNIKQIIIDDAGFISEAETIVPLIMHRGVNQLVLLGDLQMPQSQVKNPLASQLGLARSLLHRYSERAQRLTVQFRCSPNLFSFPSSYFYGGQLNTSSQAQLQSPVPTIPWPGDAGFPSVFLHVAGQESLPKSLQGKCLSEDDIINMDECRAVTNIVGALVQKHRVNIKSILVLTMTNAQTSLVRDNLPRGVAVSTVMDSIGKEAGYIILSTVRAFPGTDFELPPTSKWTRDHLGQLANA</sequence>
<dbReference type="InterPro" id="IPR027417">
    <property type="entry name" value="P-loop_NTPase"/>
</dbReference>
<evidence type="ECO:0000256" key="3">
    <source>
        <dbReference type="ARBA" id="ARBA00022801"/>
    </source>
</evidence>
<evidence type="ECO:0000256" key="5">
    <source>
        <dbReference type="ARBA" id="ARBA00022840"/>
    </source>
</evidence>
<feature type="non-terminal residue" evidence="8">
    <location>
        <position position="1"/>
    </location>
</feature>
<dbReference type="Pfam" id="PF13087">
    <property type="entry name" value="AAA_12"/>
    <property type="match status" value="1"/>
</dbReference>
<feature type="non-terminal residue" evidence="8">
    <location>
        <position position="590"/>
    </location>
</feature>
<keyword evidence="3" id="KW-0378">Hydrolase</keyword>
<evidence type="ECO:0000256" key="4">
    <source>
        <dbReference type="ARBA" id="ARBA00022806"/>
    </source>
</evidence>